<evidence type="ECO:0000256" key="1">
    <source>
        <dbReference type="SAM" id="MobiDB-lite"/>
    </source>
</evidence>
<keyword evidence="3" id="KW-1185">Reference proteome</keyword>
<feature type="region of interest" description="Disordered" evidence="1">
    <location>
        <begin position="161"/>
        <end position="182"/>
    </location>
</feature>
<comment type="caution">
    <text evidence="2">The sequence shown here is derived from an EMBL/GenBank/DDBJ whole genome shotgun (WGS) entry which is preliminary data.</text>
</comment>
<gene>
    <name evidence="2" type="ORF">B0H17DRAFT_1136407</name>
</gene>
<proteinExistence type="predicted"/>
<accession>A0AAD7DAW2</accession>
<name>A0AAD7DAW2_MYCRO</name>
<reference evidence="2" key="1">
    <citation type="submission" date="2023-03" db="EMBL/GenBank/DDBJ databases">
        <title>Massive genome expansion in bonnet fungi (Mycena s.s.) driven by repeated elements and novel gene families across ecological guilds.</title>
        <authorList>
            <consortium name="Lawrence Berkeley National Laboratory"/>
            <person name="Harder C.B."/>
            <person name="Miyauchi S."/>
            <person name="Viragh M."/>
            <person name="Kuo A."/>
            <person name="Thoen E."/>
            <person name="Andreopoulos B."/>
            <person name="Lu D."/>
            <person name="Skrede I."/>
            <person name="Drula E."/>
            <person name="Henrissat B."/>
            <person name="Morin E."/>
            <person name="Kohler A."/>
            <person name="Barry K."/>
            <person name="LaButti K."/>
            <person name="Morin E."/>
            <person name="Salamov A."/>
            <person name="Lipzen A."/>
            <person name="Mereny Z."/>
            <person name="Hegedus B."/>
            <person name="Baldrian P."/>
            <person name="Stursova M."/>
            <person name="Weitz H."/>
            <person name="Taylor A."/>
            <person name="Grigoriev I.V."/>
            <person name="Nagy L.G."/>
            <person name="Martin F."/>
            <person name="Kauserud H."/>
        </authorList>
    </citation>
    <scope>NUCLEOTIDE SEQUENCE</scope>
    <source>
        <strain evidence="2">CBHHK067</strain>
    </source>
</reference>
<dbReference type="AlphaFoldDB" id="A0AAD7DAW2"/>
<evidence type="ECO:0000313" key="2">
    <source>
        <dbReference type="EMBL" id="KAJ7687285.1"/>
    </source>
</evidence>
<sequence>MPPRSEVYQSRLDGYVLLRAKPRLAQLPSIPYLPFEGEAWWPIDVDSGSKDSPIDVEWWTYLRDNPGNWGDSGANGTSSGTVPVPAKVVAHQLCSGPESVRLRDLLGYAEQARQSAVYARILLQVPRQMAALETDDLSQAPIRDNAFEMELADAIGDGRVAAPTEQGTAPAYDWEGRTFPST</sequence>
<protein>
    <submittedName>
        <fullName evidence="2">Uncharacterized protein</fullName>
    </submittedName>
</protein>
<dbReference type="EMBL" id="JARKIE010000089">
    <property type="protein sequence ID" value="KAJ7687285.1"/>
    <property type="molecule type" value="Genomic_DNA"/>
</dbReference>
<evidence type="ECO:0000313" key="3">
    <source>
        <dbReference type="Proteomes" id="UP001221757"/>
    </source>
</evidence>
<dbReference type="Proteomes" id="UP001221757">
    <property type="component" value="Unassembled WGS sequence"/>
</dbReference>
<organism evidence="2 3">
    <name type="scientific">Mycena rosella</name>
    <name type="common">Pink bonnet</name>
    <name type="synonym">Agaricus rosellus</name>
    <dbReference type="NCBI Taxonomy" id="1033263"/>
    <lineage>
        <taxon>Eukaryota</taxon>
        <taxon>Fungi</taxon>
        <taxon>Dikarya</taxon>
        <taxon>Basidiomycota</taxon>
        <taxon>Agaricomycotina</taxon>
        <taxon>Agaricomycetes</taxon>
        <taxon>Agaricomycetidae</taxon>
        <taxon>Agaricales</taxon>
        <taxon>Marasmiineae</taxon>
        <taxon>Mycenaceae</taxon>
        <taxon>Mycena</taxon>
    </lineage>
</organism>